<dbReference type="EMBL" id="LKAM01000006">
    <property type="protein sequence ID" value="KUM47827.1"/>
    <property type="molecule type" value="Genomic_DNA"/>
</dbReference>
<gene>
    <name evidence="1" type="ORF">ABT39_MTgene4821</name>
</gene>
<keyword evidence="1" id="KW-0496">Mitochondrion</keyword>
<evidence type="ECO:0000313" key="1">
    <source>
        <dbReference type="EMBL" id="KUM47827.1"/>
    </source>
</evidence>
<reference evidence="1" key="1">
    <citation type="journal article" date="2015" name="Genome Biol. Evol.">
        <title>Organellar Genomes of White Spruce (Picea glauca): Assembly and Annotation.</title>
        <authorList>
            <person name="Jackman S.D."/>
            <person name="Warren R.L."/>
            <person name="Gibb E.A."/>
            <person name="Vandervalk B.P."/>
            <person name="Mohamadi H."/>
            <person name="Chu J."/>
            <person name="Raymond A."/>
            <person name="Pleasance S."/>
            <person name="Coope R."/>
            <person name="Wildung M.R."/>
            <person name="Ritland C.E."/>
            <person name="Bousquet J."/>
            <person name="Jones S.J."/>
            <person name="Bohlmann J."/>
            <person name="Birol I."/>
        </authorList>
    </citation>
    <scope>NUCLEOTIDE SEQUENCE [LARGE SCALE GENOMIC DNA]</scope>
    <source>
        <tissue evidence="1">Flushing bud</tissue>
    </source>
</reference>
<name>A0A117NH53_PICGL</name>
<protein>
    <submittedName>
        <fullName evidence="1">Uncharacterized protein</fullName>
    </submittedName>
</protein>
<accession>A0A117NH53</accession>
<dbReference type="AlphaFoldDB" id="A0A117NH53"/>
<geneLocation type="mitochondrion" evidence="1"/>
<proteinExistence type="predicted"/>
<sequence length="49" mass="5903">MKYGATLGWRLDYIRNMLSKHPRWMVLHPRAYFLVLVPLLCPSFTPRQE</sequence>
<organism evidence="1">
    <name type="scientific">Picea glauca</name>
    <name type="common">White spruce</name>
    <name type="synonym">Pinus glauca</name>
    <dbReference type="NCBI Taxonomy" id="3330"/>
    <lineage>
        <taxon>Eukaryota</taxon>
        <taxon>Viridiplantae</taxon>
        <taxon>Streptophyta</taxon>
        <taxon>Embryophyta</taxon>
        <taxon>Tracheophyta</taxon>
        <taxon>Spermatophyta</taxon>
        <taxon>Pinopsida</taxon>
        <taxon>Pinidae</taxon>
        <taxon>Conifers I</taxon>
        <taxon>Pinales</taxon>
        <taxon>Pinaceae</taxon>
        <taxon>Picea</taxon>
    </lineage>
</organism>
<comment type="caution">
    <text evidence="1">The sequence shown here is derived from an EMBL/GenBank/DDBJ whole genome shotgun (WGS) entry which is preliminary data.</text>
</comment>